<keyword evidence="2" id="KW-0472">Membrane</keyword>
<dbReference type="PANTHER" id="PTHR46558">
    <property type="entry name" value="TRACRIPTIONAL REGULATORY PROTEIN-RELATED-RELATED"/>
    <property type="match status" value="1"/>
</dbReference>
<feature type="transmembrane region" description="Helical" evidence="2">
    <location>
        <begin position="92"/>
        <end position="125"/>
    </location>
</feature>
<dbReference type="Gene3D" id="1.10.260.40">
    <property type="entry name" value="lambda repressor-like DNA-binding domains"/>
    <property type="match status" value="1"/>
</dbReference>
<dbReference type="Pfam" id="PF01381">
    <property type="entry name" value="HTH_3"/>
    <property type="match status" value="1"/>
</dbReference>
<dbReference type="SMART" id="SM00530">
    <property type="entry name" value="HTH_XRE"/>
    <property type="match status" value="1"/>
</dbReference>
<accession>A0ABN6ZJA3</accession>
<evidence type="ECO:0000313" key="5">
    <source>
        <dbReference type="Proteomes" id="UP001432099"/>
    </source>
</evidence>
<keyword evidence="1" id="KW-0238">DNA-binding</keyword>
<name>A0ABN6ZJA3_9FIRM</name>
<keyword evidence="2" id="KW-1133">Transmembrane helix</keyword>
<feature type="domain" description="HTH cro/C1-type" evidence="3">
    <location>
        <begin position="7"/>
        <end position="61"/>
    </location>
</feature>
<dbReference type="CDD" id="cd00093">
    <property type="entry name" value="HTH_XRE"/>
    <property type="match status" value="1"/>
</dbReference>
<protein>
    <recommendedName>
        <fullName evidence="3">HTH cro/C1-type domain-containing protein</fullName>
    </recommendedName>
</protein>
<dbReference type="SUPFAM" id="SSF47413">
    <property type="entry name" value="lambda repressor-like DNA-binding domains"/>
    <property type="match status" value="1"/>
</dbReference>
<dbReference type="PANTHER" id="PTHR46558:SF4">
    <property type="entry name" value="DNA-BIDING PHAGE PROTEIN"/>
    <property type="match status" value="1"/>
</dbReference>
<evidence type="ECO:0000256" key="2">
    <source>
        <dbReference type="SAM" id="Phobius"/>
    </source>
</evidence>
<dbReference type="InterPro" id="IPR001387">
    <property type="entry name" value="Cro/C1-type_HTH"/>
</dbReference>
<dbReference type="EMBL" id="AP028127">
    <property type="protein sequence ID" value="BEH92020.1"/>
    <property type="molecule type" value="Genomic_DNA"/>
</dbReference>
<gene>
    <name evidence="4" type="ORF">T23_21220</name>
</gene>
<evidence type="ECO:0000313" key="4">
    <source>
        <dbReference type="EMBL" id="BEH92020.1"/>
    </source>
</evidence>
<dbReference type="InterPro" id="IPR010982">
    <property type="entry name" value="Lambda_DNA-bd_dom_sf"/>
</dbReference>
<proteinExistence type="predicted"/>
<sequence length="133" mass="15531">MEFNEKLQLLRQTKGISQEMLAEEIGVPKKLVVDWEAGKELPDMHNLMAISDWFNVSLDELLRDRIHLDTLNRLGFFEQEEELVQNDFLENLILIVGMMLMIMSFIFNHFLIGAIFGLLGTGIYYGIRLKKQR</sequence>
<evidence type="ECO:0000256" key="1">
    <source>
        <dbReference type="ARBA" id="ARBA00023125"/>
    </source>
</evidence>
<dbReference type="Proteomes" id="UP001432099">
    <property type="component" value="Chromosome"/>
</dbReference>
<dbReference type="PROSITE" id="PS50943">
    <property type="entry name" value="HTH_CROC1"/>
    <property type="match status" value="1"/>
</dbReference>
<evidence type="ECO:0000259" key="3">
    <source>
        <dbReference type="PROSITE" id="PS50943"/>
    </source>
</evidence>
<keyword evidence="2" id="KW-0812">Transmembrane</keyword>
<reference evidence="4" key="1">
    <citation type="journal article" date="2024" name="Int. J. Syst. Evol. Microbiol.">
        <title>Turicibacter faecis sp. nov., isolated from faeces of heart failure mouse model.</title>
        <authorList>
            <person name="Imamura Y."/>
            <person name="Motooka D."/>
            <person name="Nakajima Y."/>
            <person name="Ito S."/>
            <person name="Kitakaze M."/>
            <person name="Iida T."/>
            <person name="Nakamura S."/>
        </authorList>
    </citation>
    <scope>NUCLEOTIDE SEQUENCE</scope>
    <source>
        <strain evidence="4">TC023</strain>
    </source>
</reference>
<organism evidence="4 5">
    <name type="scientific">Turicibacter faecis</name>
    <dbReference type="NCBI Taxonomy" id="2963365"/>
    <lineage>
        <taxon>Bacteria</taxon>
        <taxon>Bacillati</taxon>
        <taxon>Bacillota</taxon>
        <taxon>Erysipelotrichia</taxon>
        <taxon>Erysipelotrichales</taxon>
        <taxon>Turicibacteraceae</taxon>
        <taxon>Turicibacter</taxon>
    </lineage>
</organism>
<keyword evidence="5" id="KW-1185">Reference proteome</keyword>
<dbReference type="RefSeq" id="WP_161831506.1">
    <property type="nucleotide sequence ID" value="NZ_AP028127.1"/>
</dbReference>